<dbReference type="RefSeq" id="WP_233053709.1">
    <property type="nucleotide sequence ID" value="NZ_JAIMJA010000015.1"/>
</dbReference>
<accession>A0ABS8WEJ3</accession>
<evidence type="ECO:0000313" key="3">
    <source>
        <dbReference type="EMBL" id="MCE2596051.1"/>
    </source>
</evidence>
<feature type="domain" description="YhdP central" evidence="2">
    <location>
        <begin position="1"/>
        <end position="1271"/>
    </location>
</feature>
<evidence type="ECO:0000259" key="2">
    <source>
        <dbReference type="Pfam" id="PF13116"/>
    </source>
</evidence>
<dbReference type="NCBIfam" id="TIGR02099">
    <property type="entry name" value="YhdP family protein"/>
    <property type="match status" value="1"/>
</dbReference>
<dbReference type="InterPro" id="IPR025263">
    <property type="entry name" value="YhdP_central"/>
</dbReference>
<name>A0ABS8WEJ3_9GAMM</name>
<feature type="transmembrane region" description="Helical" evidence="1">
    <location>
        <begin position="12"/>
        <end position="34"/>
    </location>
</feature>
<keyword evidence="4" id="KW-1185">Reference proteome</keyword>
<proteinExistence type="predicted"/>
<protein>
    <submittedName>
        <fullName evidence="3">TIGR02099 family protein</fullName>
    </submittedName>
</protein>
<keyword evidence="1" id="KW-0472">Membrane</keyword>
<dbReference type="Proteomes" id="UP001201273">
    <property type="component" value="Unassembled WGS sequence"/>
</dbReference>
<sequence>MRQFSLRWLRRFWLGFAIVLVLFTIAISLFRAMLPMLNSYKDDLNAWFLTEHQLNIQLDSLDATWDRYGPALVVLDATWLPASDEPFDVTIAQTRIRLDLLKSVQQKQWVFSRIALSGVKLNLYLDRFGTTDSPSAPLNSQVWQSVLLEKIQDFVILDSQIVLHAEHSPNTIFNIEQLSWLNLDERHQGVGKGRIGEGGQDSEFNFVLDIKETSSPLFSDWLGQLYVEGETLNLVPLLAKRVAEHSELLAANVNFKAWADFSFQGVTRAQLHIQPSQLAWQSQQQGHQLTVNSGLIRWWPTEAGWQIDGSEFNVSSTAVPRDNTKAVESTLSPEKKAQTLLNSTFNFQFYQHNGFLVGSLGEIELAPFLALGSLFADPLANKDSWWTNAKPMAKAQGSQVLYQMKSGQYLAHSVISDINLKANAGLPSLQGAMVQVLASEVGGRLSLALTDTKLDFTKQFQAPIKVGRLSVPLRWSYGLRGPTLSSDNVLFSNQDLTWQGQFKLDWSNGGSPFLSLYSEANVKRASEADKYFPIQWMGQNVYDYLQPTIAAGEVETAKILWHGRLDQYPYNKGEGVFQAWVPLTDTEFHFYPGWPPLSKMQINLLFENAGLFLESSDATLMKARSDKISGTIAHFAPDASLEINATIQGDSRDISDYLQASPLADSVGVALEKVVVSGPISGDLKLGIPLNGGPAKVSGAIALNKNRVNIPLSADKQQELELTQVTGQFEFDQGNLNNGAIKANWQQQPVTVRFSAEQQANDYQAKVNVLADWSAEKLNKQWSALQPLDLNGHLGWQASLNYKSFAQGGYHYNLQLSSDTRGLGIGLPAPMNKNSLRDWPLSIKLAGSEKGSELNAELENKLFIRASMNAKNAAESRWWLHFGQTLPSQSPARSKAVSVALNQLDLDPWLVWWQQQSWPQTNAPQNDWQPDFIKVNVNEVQFWQQAVYGLSMSARRDPQQWALTLTSDKGKGKIVDTADLLSIDFQRLHLPDLVVPSAGMSGQPSPWSWQHLKNTQLSCQKCQIGSTNLGQVQGQFTRHSKGIKLDNLSLLYGHSDVHMTGDWSGEKQQQTRINIAIQSQNIARFAQTQGYDSPMKETSGVADFELSWLGSPNMFNTSSLNGKVKLATNTGYIADVSDKGTRLFSLLSLDSIRRKLNLDFRDVFVDGLYFDSIKSTANITNGLVNSDDFILDAAAGRLEGRGQLDLNRWQMDYQMSFYPDVTSSLPVLAAFTLTPVTGLYVLLLSKIFEPAVDIISGVNFSLKGDISNPEISEIGREKGVVEIPREIKESYEQRITDSVDKLQQIR</sequence>
<gene>
    <name evidence="3" type="ORF">K6Y31_14655</name>
</gene>
<keyword evidence="1" id="KW-0812">Transmembrane</keyword>
<dbReference type="EMBL" id="JAIMJA010000015">
    <property type="protein sequence ID" value="MCE2596051.1"/>
    <property type="molecule type" value="Genomic_DNA"/>
</dbReference>
<reference evidence="3 4" key="1">
    <citation type="journal article" date="2022" name="Environ. Microbiol. Rep.">
        <title>Eco-phylogenetic analyses reveal divergent evolution of vitamin B12 metabolism in the marine bacterial family 'Psychromonadaceae'.</title>
        <authorList>
            <person name="Jin X."/>
            <person name="Yang Y."/>
            <person name="Cao H."/>
            <person name="Gao B."/>
            <person name="Zhao Z."/>
        </authorList>
    </citation>
    <scope>NUCLEOTIDE SEQUENCE [LARGE SCALE GENOMIC DNA]</scope>
    <source>
        <strain evidence="3 4">MKS20</strain>
    </source>
</reference>
<dbReference type="PANTHER" id="PTHR38690">
    <property type="entry name" value="PROTEASE-RELATED"/>
    <property type="match status" value="1"/>
</dbReference>
<organism evidence="3 4">
    <name type="scientific">Motilimonas cestriensis</name>
    <dbReference type="NCBI Taxonomy" id="2742685"/>
    <lineage>
        <taxon>Bacteria</taxon>
        <taxon>Pseudomonadati</taxon>
        <taxon>Pseudomonadota</taxon>
        <taxon>Gammaproteobacteria</taxon>
        <taxon>Alteromonadales</taxon>
        <taxon>Alteromonadales genera incertae sedis</taxon>
        <taxon>Motilimonas</taxon>
    </lineage>
</organism>
<evidence type="ECO:0000313" key="4">
    <source>
        <dbReference type="Proteomes" id="UP001201273"/>
    </source>
</evidence>
<comment type="caution">
    <text evidence="3">The sequence shown here is derived from an EMBL/GenBank/DDBJ whole genome shotgun (WGS) entry which is preliminary data.</text>
</comment>
<dbReference type="InterPro" id="IPR011836">
    <property type="entry name" value="YhdP"/>
</dbReference>
<evidence type="ECO:0000256" key="1">
    <source>
        <dbReference type="SAM" id="Phobius"/>
    </source>
</evidence>
<dbReference type="PANTHER" id="PTHR38690:SF1">
    <property type="entry name" value="PROTEASE"/>
    <property type="match status" value="1"/>
</dbReference>
<keyword evidence="1" id="KW-1133">Transmembrane helix</keyword>
<dbReference type="Pfam" id="PF13116">
    <property type="entry name" value="YhdP"/>
    <property type="match status" value="1"/>
</dbReference>